<gene>
    <name evidence="4" type="ORF">FHW18_003537</name>
</gene>
<feature type="domain" description="HTH tetR-type" evidence="3">
    <location>
        <begin position="19"/>
        <end position="79"/>
    </location>
</feature>
<comment type="caution">
    <text evidence="4">The sequence shown here is derived from an EMBL/GenBank/DDBJ whole genome shotgun (WGS) entry which is preliminary data.</text>
</comment>
<dbReference type="Pfam" id="PF00440">
    <property type="entry name" value="TetR_N"/>
    <property type="match status" value="1"/>
</dbReference>
<organism evidence="4 5">
    <name type="scientific">Pigmentiphaga litoralis</name>
    <dbReference type="NCBI Taxonomy" id="516702"/>
    <lineage>
        <taxon>Bacteria</taxon>
        <taxon>Pseudomonadati</taxon>
        <taxon>Pseudomonadota</taxon>
        <taxon>Betaproteobacteria</taxon>
        <taxon>Burkholderiales</taxon>
        <taxon>Alcaligenaceae</taxon>
        <taxon>Pigmentiphaga</taxon>
    </lineage>
</organism>
<dbReference type="PROSITE" id="PS50977">
    <property type="entry name" value="HTH_TETR_2"/>
    <property type="match status" value="1"/>
</dbReference>
<evidence type="ECO:0000313" key="4">
    <source>
        <dbReference type="EMBL" id="NYE84266.1"/>
    </source>
</evidence>
<accession>A0A7Y9IWB0</accession>
<dbReference type="SUPFAM" id="SSF46689">
    <property type="entry name" value="Homeodomain-like"/>
    <property type="match status" value="1"/>
</dbReference>
<sequence>MTASPASPAESPKRRMPRAARTRQLLDTAWALIGDEGTDALTLGRLADAAGVSKPIVYDHFGTRNGLLVALYQDYDARQTALFADAIDKARPTLQEKARVIASSYVSCVVSQGREMSGVIASLNGSPELTAVKREYQHAFMDMCAGILAPFTGPAGVSGASLWAMMGAADALSEAAADGEIADSDACEELLQVILSMVKRSK</sequence>
<dbReference type="InterPro" id="IPR001647">
    <property type="entry name" value="HTH_TetR"/>
</dbReference>
<dbReference type="GO" id="GO:0003700">
    <property type="term" value="F:DNA-binding transcription factor activity"/>
    <property type="evidence" value="ECO:0007669"/>
    <property type="project" value="TreeGrafter"/>
</dbReference>
<proteinExistence type="predicted"/>
<dbReference type="EMBL" id="JACBYR010000001">
    <property type="protein sequence ID" value="NYE84266.1"/>
    <property type="molecule type" value="Genomic_DNA"/>
</dbReference>
<evidence type="ECO:0000259" key="3">
    <source>
        <dbReference type="PROSITE" id="PS50977"/>
    </source>
</evidence>
<evidence type="ECO:0000256" key="2">
    <source>
        <dbReference type="PROSITE-ProRule" id="PRU00335"/>
    </source>
</evidence>
<dbReference type="InterPro" id="IPR050109">
    <property type="entry name" value="HTH-type_TetR-like_transc_reg"/>
</dbReference>
<dbReference type="PRINTS" id="PR00455">
    <property type="entry name" value="HTHTETR"/>
</dbReference>
<reference evidence="4 5" key="1">
    <citation type="submission" date="2020-07" db="EMBL/GenBank/DDBJ databases">
        <title>Genomic Encyclopedia of Type Strains, Phase IV (KMG-V): Genome sequencing to study the core and pangenomes of soil and plant-associated prokaryotes.</title>
        <authorList>
            <person name="Whitman W."/>
        </authorList>
    </citation>
    <scope>NUCLEOTIDE SEQUENCE [LARGE SCALE GENOMIC DNA]</scope>
    <source>
        <strain evidence="4 5">SAS40</strain>
    </source>
</reference>
<dbReference type="AlphaFoldDB" id="A0A7Y9IWB0"/>
<dbReference type="InterPro" id="IPR009057">
    <property type="entry name" value="Homeodomain-like_sf"/>
</dbReference>
<evidence type="ECO:0000313" key="5">
    <source>
        <dbReference type="Proteomes" id="UP000542125"/>
    </source>
</evidence>
<name>A0A7Y9IWB0_9BURK</name>
<evidence type="ECO:0000256" key="1">
    <source>
        <dbReference type="ARBA" id="ARBA00023125"/>
    </source>
</evidence>
<dbReference type="PANTHER" id="PTHR30055:SF223">
    <property type="entry name" value="HTH-TYPE TRANSCRIPTIONAL REGULATOR UIDR"/>
    <property type="match status" value="1"/>
</dbReference>
<feature type="DNA-binding region" description="H-T-H motif" evidence="2">
    <location>
        <begin position="42"/>
        <end position="61"/>
    </location>
</feature>
<protein>
    <submittedName>
        <fullName evidence="4">AcrR family transcriptional regulator</fullName>
    </submittedName>
</protein>
<dbReference type="Gene3D" id="1.10.357.10">
    <property type="entry name" value="Tetracycline Repressor, domain 2"/>
    <property type="match status" value="1"/>
</dbReference>
<dbReference type="GO" id="GO:0000976">
    <property type="term" value="F:transcription cis-regulatory region binding"/>
    <property type="evidence" value="ECO:0007669"/>
    <property type="project" value="TreeGrafter"/>
</dbReference>
<dbReference type="RefSeq" id="WP_179587971.1">
    <property type="nucleotide sequence ID" value="NZ_JACBYR010000001.1"/>
</dbReference>
<keyword evidence="5" id="KW-1185">Reference proteome</keyword>
<keyword evidence="1 2" id="KW-0238">DNA-binding</keyword>
<dbReference type="PANTHER" id="PTHR30055">
    <property type="entry name" value="HTH-TYPE TRANSCRIPTIONAL REGULATOR RUTR"/>
    <property type="match status" value="1"/>
</dbReference>
<dbReference type="Proteomes" id="UP000542125">
    <property type="component" value="Unassembled WGS sequence"/>
</dbReference>